<evidence type="ECO:0000256" key="2">
    <source>
        <dbReference type="ARBA" id="ARBA00022679"/>
    </source>
</evidence>
<evidence type="ECO:0000313" key="8">
    <source>
        <dbReference type="Proteomes" id="UP000035085"/>
    </source>
</evidence>
<dbReference type="SUPFAM" id="SSF69593">
    <property type="entry name" value="Glycerol-3-phosphate (1)-acyltransferase"/>
    <property type="match status" value="1"/>
</dbReference>
<keyword evidence="8" id="KW-1185">Reference proteome</keyword>
<dbReference type="SMART" id="SM00563">
    <property type="entry name" value="PlsC"/>
    <property type="match status" value="1"/>
</dbReference>
<organism evidence="7 8">
    <name type="scientific">Pandoraea vervacti</name>
    <dbReference type="NCBI Taxonomy" id="656178"/>
    <lineage>
        <taxon>Bacteria</taxon>
        <taxon>Pseudomonadati</taxon>
        <taxon>Pseudomonadota</taxon>
        <taxon>Betaproteobacteria</taxon>
        <taxon>Burkholderiales</taxon>
        <taxon>Burkholderiaceae</taxon>
        <taxon>Pandoraea</taxon>
    </lineage>
</organism>
<feature type="region of interest" description="Disordered" evidence="4">
    <location>
        <begin position="242"/>
        <end position="276"/>
    </location>
</feature>
<evidence type="ECO:0000256" key="5">
    <source>
        <dbReference type="SAM" id="Phobius"/>
    </source>
</evidence>
<dbReference type="CDD" id="cd07989">
    <property type="entry name" value="LPLAT_AGPAT-like"/>
    <property type="match status" value="1"/>
</dbReference>
<evidence type="ECO:0000256" key="3">
    <source>
        <dbReference type="ARBA" id="ARBA00023315"/>
    </source>
</evidence>
<keyword evidence="5" id="KW-1133">Transmembrane helix</keyword>
<reference evidence="8" key="1">
    <citation type="submission" date="2015-02" db="EMBL/GenBank/DDBJ databases">
        <title>Complete Genome Sequencing of Pandoraea vervacti NS15 sp. nov.</title>
        <authorList>
            <person name="Chan K.-G."/>
        </authorList>
    </citation>
    <scope>NUCLEOTIDE SEQUENCE [LARGE SCALE GENOMIC DNA]</scope>
    <source>
        <strain evidence="8">NS15</strain>
    </source>
</reference>
<keyword evidence="3" id="KW-0012">Acyltransferase</keyword>
<gene>
    <name evidence="7" type="ORF">UC34_13645</name>
</gene>
<evidence type="ECO:0000256" key="1">
    <source>
        <dbReference type="ARBA" id="ARBA00005189"/>
    </source>
</evidence>
<feature type="transmembrane region" description="Helical" evidence="5">
    <location>
        <begin position="20"/>
        <end position="49"/>
    </location>
</feature>
<name>A0ABM6FR49_9BURK</name>
<evidence type="ECO:0000256" key="4">
    <source>
        <dbReference type="SAM" id="MobiDB-lite"/>
    </source>
</evidence>
<keyword evidence="2" id="KW-0808">Transferase</keyword>
<dbReference type="Pfam" id="PF01553">
    <property type="entry name" value="Acyltransferase"/>
    <property type="match status" value="1"/>
</dbReference>
<evidence type="ECO:0000313" key="7">
    <source>
        <dbReference type="EMBL" id="APD11293.1"/>
    </source>
</evidence>
<dbReference type="EMBL" id="CP010897">
    <property type="protein sequence ID" value="APD11293.1"/>
    <property type="molecule type" value="Genomic_DNA"/>
</dbReference>
<keyword evidence="5" id="KW-0472">Membrane</keyword>
<dbReference type="Proteomes" id="UP000035085">
    <property type="component" value="Chromosome"/>
</dbReference>
<protein>
    <recommendedName>
        <fullName evidence="6">Phospholipid/glycerol acyltransferase domain-containing protein</fullName>
    </recommendedName>
</protein>
<evidence type="ECO:0000259" key="6">
    <source>
        <dbReference type="SMART" id="SM00563"/>
    </source>
</evidence>
<dbReference type="PANTHER" id="PTHR10434">
    <property type="entry name" value="1-ACYL-SN-GLYCEROL-3-PHOSPHATE ACYLTRANSFERASE"/>
    <property type="match status" value="1"/>
</dbReference>
<feature type="domain" description="Phospholipid/glycerol acyltransferase" evidence="6">
    <location>
        <begin position="95"/>
        <end position="204"/>
    </location>
</feature>
<proteinExistence type="predicted"/>
<accession>A0ABM6FR49</accession>
<dbReference type="PANTHER" id="PTHR10434:SF66">
    <property type="entry name" value="PHOSPHOLIPID_GLYCEROL ACYLTRANSFERASE DOMAIN-CONTAINING PROTEIN"/>
    <property type="match status" value="1"/>
</dbReference>
<feature type="compositionally biased region" description="Polar residues" evidence="4">
    <location>
        <begin position="255"/>
        <end position="270"/>
    </location>
</feature>
<sequence>MLSMRATDTGWKFQTTRRHAAALLLWACFAVGGLVFSLVIFPGLLLLPISTRLRRRYAMALVHRCFAALVASCRALGVMRFEFHNVETLRHLGRAIVIANHPSYLDVVVLLALMPRACCIVTSRHWRNPLFAGIVRSAGYLRNDGGPSLVSASHASLADDVPLIVFPEGTRSPSRGRLGKFSRGFAHIALAHRCPILPVLIDCDPPAYTKQHRWYSVSPQRPTLHVRVLETDIGTQSLGQQGEAAGAHLNPIPQPSSKATTPAHTDTGSAPTHGDVTPLAARRLTAFAEHFFIDQISRHGFTRT</sequence>
<dbReference type="InterPro" id="IPR002123">
    <property type="entry name" value="Plipid/glycerol_acylTrfase"/>
</dbReference>
<keyword evidence="5" id="KW-0812">Transmembrane</keyword>
<comment type="pathway">
    <text evidence="1">Lipid metabolism.</text>
</comment>